<accession>A0A7S1U6C8</accession>
<sequence length="337" mass="37430">MATIRRQASLRPTPRGPMAQESVTPKTPRKGDFFGSMAQEPVTQKTPAKGEFSDSTDEATTGLRVGDLIMLGSAILSIAFLMTVIAQDYGMIDLHSKDFMKDGFCVSNKDTPLLQSHILCFYGDTIAALILGYLGYRYRDMQGAAPVKMGALATFMHGLGHLGAWSDMQKEGWENDPVLQMAPAMRGDPLEKVIGGLIGLWFFFFLLLRSAPHMPQVDAAIHAAIQAPILYYYVPQRFGFTWVQTVLMVIPIFYMVFWNPKKDIFYDLNATVIVLPVAVMAWAEGGACDYGYKAIGGHFWYDTSIYVGMLVYYYLALGYQSKVEKSQAQELSKAKAA</sequence>
<keyword evidence="2" id="KW-0472">Membrane</keyword>
<organism evidence="3">
    <name type="scientific">Phaeomonas parva</name>
    <dbReference type="NCBI Taxonomy" id="124430"/>
    <lineage>
        <taxon>Eukaryota</taxon>
        <taxon>Sar</taxon>
        <taxon>Stramenopiles</taxon>
        <taxon>Ochrophyta</taxon>
        <taxon>Pinguiophyceae</taxon>
        <taxon>Pinguiochrysidales</taxon>
        <taxon>Pinguiochrysidaceae</taxon>
        <taxon>Phaeomonas</taxon>
    </lineage>
</organism>
<reference evidence="3" key="1">
    <citation type="submission" date="2021-01" db="EMBL/GenBank/DDBJ databases">
        <authorList>
            <person name="Corre E."/>
            <person name="Pelletier E."/>
            <person name="Niang G."/>
            <person name="Scheremetjew M."/>
            <person name="Finn R."/>
            <person name="Kale V."/>
            <person name="Holt S."/>
            <person name="Cochrane G."/>
            <person name="Meng A."/>
            <person name="Brown T."/>
            <person name="Cohen L."/>
        </authorList>
    </citation>
    <scope>NUCLEOTIDE SEQUENCE</scope>
    <source>
        <strain evidence="3">CCMP2877</strain>
    </source>
</reference>
<dbReference type="AlphaFoldDB" id="A0A7S1U6C8"/>
<feature type="transmembrane region" description="Helical" evidence="2">
    <location>
        <begin position="193"/>
        <end position="210"/>
    </location>
</feature>
<name>A0A7S1U6C8_9STRA</name>
<feature type="region of interest" description="Disordered" evidence="1">
    <location>
        <begin position="1"/>
        <end position="57"/>
    </location>
</feature>
<feature type="transmembrane region" description="Helical" evidence="2">
    <location>
        <begin position="295"/>
        <end position="315"/>
    </location>
</feature>
<protein>
    <submittedName>
        <fullName evidence="3">Uncharacterized protein</fullName>
    </submittedName>
</protein>
<dbReference type="EMBL" id="HBGJ01026131">
    <property type="protein sequence ID" value="CAD9258284.1"/>
    <property type="molecule type" value="Transcribed_RNA"/>
</dbReference>
<evidence type="ECO:0000256" key="2">
    <source>
        <dbReference type="SAM" id="Phobius"/>
    </source>
</evidence>
<proteinExistence type="predicted"/>
<gene>
    <name evidence="3" type="ORF">PPAR1163_LOCUS16656</name>
</gene>
<feature type="transmembrane region" description="Helical" evidence="2">
    <location>
        <begin position="264"/>
        <end position="283"/>
    </location>
</feature>
<feature type="transmembrane region" description="Helical" evidence="2">
    <location>
        <begin position="112"/>
        <end position="134"/>
    </location>
</feature>
<feature type="transmembrane region" description="Helical" evidence="2">
    <location>
        <begin position="240"/>
        <end position="257"/>
    </location>
</feature>
<keyword evidence="2" id="KW-0812">Transmembrane</keyword>
<evidence type="ECO:0000313" key="3">
    <source>
        <dbReference type="EMBL" id="CAD9258284.1"/>
    </source>
</evidence>
<evidence type="ECO:0000256" key="1">
    <source>
        <dbReference type="SAM" id="MobiDB-lite"/>
    </source>
</evidence>
<keyword evidence="2" id="KW-1133">Transmembrane helix</keyword>
<feature type="transmembrane region" description="Helical" evidence="2">
    <location>
        <begin position="68"/>
        <end position="92"/>
    </location>
</feature>